<keyword evidence="3" id="KW-0805">Transcription regulation</keyword>
<proteinExistence type="inferred from homology"/>
<dbReference type="InterPro" id="IPR011442">
    <property type="entry name" value="TAF6_C"/>
</dbReference>
<gene>
    <name evidence="9 10 11 12 13 14" type="primary">LOC106810655</name>
</gene>
<evidence type="ECO:0000313" key="12">
    <source>
        <dbReference type="RefSeq" id="XP_014669574.1"/>
    </source>
</evidence>
<comment type="subcellular location">
    <subcellularLocation>
        <location evidence="1">Nucleus</location>
    </subcellularLocation>
</comment>
<dbReference type="RefSeq" id="XP_014669572.1">
    <property type="nucleotide sequence ID" value="XM_014814086.1"/>
</dbReference>
<dbReference type="Pfam" id="PF07571">
    <property type="entry name" value="TAF6_C"/>
    <property type="match status" value="1"/>
</dbReference>
<dbReference type="InterPro" id="IPR009072">
    <property type="entry name" value="Histone-fold"/>
</dbReference>
<dbReference type="RefSeq" id="XP_014669575.1">
    <property type="nucleotide sequence ID" value="XM_014814089.1"/>
</dbReference>
<keyword evidence="8" id="KW-1185">Reference proteome</keyword>
<evidence type="ECO:0000259" key="7">
    <source>
        <dbReference type="SMART" id="SM00803"/>
    </source>
</evidence>
<evidence type="ECO:0000256" key="2">
    <source>
        <dbReference type="ARBA" id="ARBA00007688"/>
    </source>
</evidence>
<protein>
    <recommendedName>
        <fullName evidence="6">Transcription initiation factor TFIID subunit 6</fullName>
    </recommendedName>
</protein>
<evidence type="ECO:0000256" key="1">
    <source>
        <dbReference type="ARBA" id="ARBA00004123"/>
    </source>
</evidence>
<dbReference type="InterPro" id="IPR037796">
    <property type="entry name" value="TAF6"/>
</dbReference>
<evidence type="ECO:0000313" key="8">
    <source>
        <dbReference type="Proteomes" id="UP000695022"/>
    </source>
</evidence>
<feature type="domain" description="TATA box binding protein associated factor (TAF) histone-like fold" evidence="7">
    <location>
        <begin position="8"/>
        <end position="72"/>
    </location>
</feature>
<evidence type="ECO:0000313" key="14">
    <source>
        <dbReference type="RefSeq" id="XP_014669576.1"/>
    </source>
</evidence>
<evidence type="ECO:0000256" key="5">
    <source>
        <dbReference type="ARBA" id="ARBA00023242"/>
    </source>
</evidence>
<dbReference type="Pfam" id="PF02969">
    <property type="entry name" value="TAF"/>
    <property type="match status" value="1"/>
</dbReference>
<dbReference type="RefSeq" id="XP_014669574.1">
    <property type="nucleotide sequence ID" value="XM_014814088.1"/>
</dbReference>
<dbReference type="InterPro" id="IPR046344">
    <property type="entry name" value="TAF6_C_sf"/>
</dbReference>
<evidence type="ECO:0000313" key="13">
    <source>
        <dbReference type="RefSeq" id="XP_014669575.1"/>
    </source>
</evidence>
<evidence type="ECO:0000256" key="3">
    <source>
        <dbReference type="ARBA" id="ARBA00023015"/>
    </source>
</evidence>
<keyword evidence="5" id="KW-0539">Nucleus</keyword>
<dbReference type="InterPro" id="IPR004823">
    <property type="entry name" value="TAF_TATA-bd_Histone-like_dom"/>
</dbReference>
<keyword evidence="4" id="KW-0804">Transcription</keyword>
<dbReference type="SMART" id="SM00803">
    <property type="entry name" value="TAF"/>
    <property type="match status" value="1"/>
</dbReference>
<dbReference type="GeneID" id="106810655"/>
<dbReference type="PANTHER" id="PTHR10221:SF9">
    <property type="entry name" value="TRANSCRIPTION INITIATION FACTOR TFIID SUBUNIT 6"/>
    <property type="match status" value="1"/>
</dbReference>
<organism evidence="8 9">
    <name type="scientific">Priapulus caudatus</name>
    <name type="common">Priapulid worm</name>
    <dbReference type="NCBI Taxonomy" id="37621"/>
    <lineage>
        <taxon>Eukaryota</taxon>
        <taxon>Metazoa</taxon>
        <taxon>Ecdysozoa</taxon>
        <taxon>Scalidophora</taxon>
        <taxon>Priapulida</taxon>
        <taxon>Priapulimorpha</taxon>
        <taxon>Priapulimorphida</taxon>
        <taxon>Priapulidae</taxon>
        <taxon>Priapulus</taxon>
    </lineage>
</organism>
<dbReference type="PANTHER" id="PTHR10221">
    <property type="entry name" value="TRANSCRIPTION INITIATION FACTOR TFIID SUBUNIT 6"/>
    <property type="match status" value="1"/>
</dbReference>
<evidence type="ECO:0000313" key="10">
    <source>
        <dbReference type="RefSeq" id="XP_014669572.1"/>
    </source>
</evidence>
<sequence>MAELKVASALSEESMKSIAESIGISNLTEESMSTLAEDVTYRLKLLIQDAQKFMRHGKRKRLMPADFDNALKVRNVEPLYGFESSEHIPFRFASGGGRELHFLEEKEVDLEEVINGVLPKVPLDVAMKAHWLSIEGQQPGIPENPPPAEKSEQVMESLDPLAKLAAIKPLKDKASKYGGGRGKHRTPRQPELVKLKDLEIHELSVEQQLYYKEITEACVGSDESRRAEALHSLATDPGLYQMLPRFSTFICEGVKVNVVQNNLALLIYLMRMVKSLMDNTTLYLEKYLHELIPAICTCIVSRQLCMRPDVDNHWALRDFAARLMHQLCKSFSTTTNNIQTRVTRMFTRCLQNDRAPLASYYGAISGMGELGHEVVKTLLFPRVRFIGERVRACLEGPVLSNIDRIAAEHVKQLIMKVVGAAWKATRQGTDTLDDFRNEFGYLGPPTHSHVMKLRQAPPPSVVQTGVRPGVGTTRMTYIPTAAGTGARSGLVQARFPTTVQRPIGGTAASGQKYVIVSSQARPASSSTIATSQQVQTLKVMTTGATSSGSPAVSPTIVMVSVPSGGAGSHLTTSSPVIGVKSVFSTGGPAVKTEAAFSQASGEFTKTENLVTYSRSLPTSVKSEEPFL</sequence>
<dbReference type="Proteomes" id="UP000695022">
    <property type="component" value="Unplaced"/>
</dbReference>
<dbReference type="Gene3D" id="1.25.40.770">
    <property type="entry name" value="TAF6, C-terminal HEAT repeat domain"/>
    <property type="match status" value="1"/>
</dbReference>
<evidence type="ECO:0000256" key="6">
    <source>
        <dbReference type="ARBA" id="ARBA00040091"/>
    </source>
</evidence>
<evidence type="ECO:0000313" key="9">
    <source>
        <dbReference type="RefSeq" id="XP_014669571.1"/>
    </source>
</evidence>
<reference evidence="9 10" key="1">
    <citation type="submission" date="2025-05" db="UniProtKB">
        <authorList>
            <consortium name="RefSeq"/>
        </authorList>
    </citation>
    <scope>IDENTIFICATION</scope>
</reference>
<dbReference type="RefSeq" id="XP_014669571.1">
    <property type="nucleotide sequence ID" value="XM_014814085.1"/>
</dbReference>
<evidence type="ECO:0000313" key="11">
    <source>
        <dbReference type="RefSeq" id="XP_014669573.1"/>
    </source>
</evidence>
<evidence type="ECO:0000256" key="4">
    <source>
        <dbReference type="ARBA" id="ARBA00023163"/>
    </source>
</evidence>
<dbReference type="CDD" id="cd22931">
    <property type="entry name" value="HFD_TAF6"/>
    <property type="match status" value="1"/>
</dbReference>
<dbReference type="RefSeq" id="XP_014669573.1">
    <property type="nucleotide sequence ID" value="XM_014814087.1"/>
</dbReference>
<dbReference type="CDD" id="cd08050">
    <property type="entry name" value="TAF6C"/>
    <property type="match status" value="1"/>
</dbReference>
<dbReference type="RefSeq" id="XP_014669576.1">
    <property type="nucleotide sequence ID" value="XM_014814090.1"/>
</dbReference>
<comment type="similarity">
    <text evidence="2">Belongs to the TAF6 family.</text>
</comment>
<name>A0ABM1EBK0_PRICU</name>
<dbReference type="SUPFAM" id="SSF47113">
    <property type="entry name" value="Histone-fold"/>
    <property type="match status" value="1"/>
</dbReference>
<accession>A0ABM1EBK0</accession>
<dbReference type="Gene3D" id="1.10.20.10">
    <property type="entry name" value="Histone, subunit A"/>
    <property type="match status" value="1"/>
</dbReference>